<keyword evidence="2" id="KW-1185">Reference proteome</keyword>
<sequence>MEQSAGDRAAYDCPTLSSLRNYQRTRRSEIIFTTMRKSKKTKDYHIEEVVVRDRSSNSGNLLA</sequence>
<dbReference type="Proteomes" id="UP000317650">
    <property type="component" value="Chromosome 1"/>
</dbReference>
<dbReference type="AlphaFoldDB" id="A0A4V4H7F5"/>
<proteinExistence type="predicted"/>
<organism evidence="1 2">
    <name type="scientific">Musa balbisiana</name>
    <name type="common">Banana</name>
    <dbReference type="NCBI Taxonomy" id="52838"/>
    <lineage>
        <taxon>Eukaryota</taxon>
        <taxon>Viridiplantae</taxon>
        <taxon>Streptophyta</taxon>
        <taxon>Embryophyta</taxon>
        <taxon>Tracheophyta</taxon>
        <taxon>Spermatophyta</taxon>
        <taxon>Magnoliopsida</taxon>
        <taxon>Liliopsida</taxon>
        <taxon>Zingiberales</taxon>
        <taxon>Musaceae</taxon>
        <taxon>Musa</taxon>
    </lineage>
</organism>
<accession>A0A4V4H7F5</accession>
<comment type="caution">
    <text evidence="1">The sequence shown here is derived from an EMBL/GenBank/DDBJ whole genome shotgun (WGS) entry which is preliminary data.</text>
</comment>
<protein>
    <submittedName>
        <fullName evidence="1">Uncharacterized protein</fullName>
    </submittedName>
</protein>
<name>A0A4V4H7F5_MUSBA</name>
<gene>
    <name evidence="1" type="ORF">C4D60_Mb01t17700</name>
</gene>
<dbReference type="EMBL" id="PYDT01000004">
    <property type="protein sequence ID" value="THU63616.1"/>
    <property type="molecule type" value="Genomic_DNA"/>
</dbReference>
<evidence type="ECO:0000313" key="1">
    <source>
        <dbReference type="EMBL" id="THU63616.1"/>
    </source>
</evidence>
<reference evidence="1 2" key="1">
    <citation type="journal article" date="2019" name="Nat. Plants">
        <title>Genome sequencing of Musa balbisiana reveals subgenome evolution and function divergence in polyploid bananas.</title>
        <authorList>
            <person name="Yao X."/>
        </authorList>
    </citation>
    <scope>NUCLEOTIDE SEQUENCE [LARGE SCALE GENOMIC DNA]</scope>
    <source>
        <strain evidence="2">cv. DH-PKW</strain>
        <tissue evidence="1">Leaves</tissue>
    </source>
</reference>
<evidence type="ECO:0000313" key="2">
    <source>
        <dbReference type="Proteomes" id="UP000317650"/>
    </source>
</evidence>